<evidence type="ECO:0000313" key="3">
    <source>
        <dbReference type="EMBL" id="QHU33709.1"/>
    </source>
</evidence>
<name>A0A6C0LSH8_9ZZZZ</name>
<organism evidence="3">
    <name type="scientific">viral metagenome</name>
    <dbReference type="NCBI Taxonomy" id="1070528"/>
    <lineage>
        <taxon>unclassified sequences</taxon>
        <taxon>metagenomes</taxon>
        <taxon>organismal metagenomes</taxon>
    </lineage>
</organism>
<dbReference type="InterPro" id="IPR044925">
    <property type="entry name" value="His-Me_finger_sf"/>
</dbReference>
<dbReference type="Gene3D" id="3.90.75.20">
    <property type="match status" value="2"/>
</dbReference>
<dbReference type="SUPFAM" id="SSF54060">
    <property type="entry name" value="His-Me finger endonucleases"/>
    <property type="match status" value="2"/>
</dbReference>
<dbReference type="InterPro" id="IPR003615">
    <property type="entry name" value="HNH_nuc"/>
</dbReference>
<dbReference type="AlphaFoldDB" id="A0A6C0LSH8"/>
<feature type="domain" description="HNH nuclease" evidence="2">
    <location>
        <begin position="190"/>
        <end position="220"/>
    </location>
</feature>
<evidence type="ECO:0000259" key="1">
    <source>
        <dbReference type="Pfam" id="PF07463"/>
    </source>
</evidence>
<protein>
    <recommendedName>
        <fullName evidence="4">HNH nuclease domain-containing protein</fullName>
    </recommendedName>
</protein>
<dbReference type="EMBL" id="MN740560">
    <property type="protein sequence ID" value="QHU33709.1"/>
    <property type="molecule type" value="Genomic_DNA"/>
</dbReference>
<dbReference type="InterPro" id="IPR010902">
    <property type="entry name" value="NUMOD4"/>
</dbReference>
<evidence type="ECO:0000259" key="2">
    <source>
        <dbReference type="Pfam" id="PF13392"/>
    </source>
</evidence>
<dbReference type="GO" id="GO:0016788">
    <property type="term" value="F:hydrolase activity, acting on ester bonds"/>
    <property type="evidence" value="ECO:0007669"/>
    <property type="project" value="InterPro"/>
</dbReference>
<proteinExistence type="predicted"/>
<accession>A0A6C0LSH8</accession>
<reference evidence="3" key="1">
    <citation type="journal article" date="2020" name="Nature">
        <title>Giant virus diversity and host interactions through global metagenomics.</title>
        <authorList>
            <person name="Schulz F."/>
            <person name="Roux S."/>
            <person name="Paez-Espino D."/>
            <person name="Jungbluth S."/>
            <person name="Walsh D.A."/>
            <person name="Denef V.J."/>
            <person name="McMahon K.D."/>
            <person name="Konstantinidis K.T."/>
            <person name="Eloe-Fadrosh E.A."/>
            <person name="Kyrpides N.C."/>
            <person name="Woyke T."/>
        </authorList>
    </citation>
    <scope>NUCLEOTIDE SEQUENCE</scope>
    <source>
        <strain evidence="3">GVMAG-S-1016704-121</strain>
    </source>
</reference>
<dbReference type="Pfam" id="PF07463">
    <property type="entry name" value="NUMOD4"/>
    <property type="match status" value="1"/>
</dbReference>
<feature type="domain" description="NUMOD4" evidence="1">
    <location>
        <begin position="120"/>
        <end position="146"/>
    </location>
</feature>
<sequence>MAPTSINNNIHISSYGRVRNKFGIVRTPSRDRYGYPVFGTTHREKKMAFFVHQVQGVAFDFPRKPGQNSIDHITGLDDEYPNRIDNLRYANPTEQANNRTCPENRLSGKQLNEPYILDNELWKPISVAGYRKYFVSNYGRFRNKMSPTTSYTPFRSGEYKRFRLLSDNGILWQPFVSVIIADTFLPRPTGWDSTWEVNHKDLDTTNNAVSNLEWITPAGNKLHSQETNKTRIRGGTKTNKPFRGKFINDEDWEHYNGINDAIKRVMTKYKITLHNPGISGTLNRKYKQTKGFVFEYTEPNEVDTLSGEIWVEVKEWMLDKQRMITSGEYDKMFVCDIVQMIKSEFT</sequence>
<evidence type="ECO:0008006" key="4">
    <source>
        <dbReference type="Google" id="ProtNLM"/>
    </source>
</evidence>
<dbReference type="Pfam" id="PF13392">
    <property type="entry name" value="HNH_3"/>
    <property type="match status" value="1"/>
</dbReference>